<dbReference type="InterPro" id="IPR003163">
    <property type="entry name" value="Tscrpt_reg_HTH_APSES-type"/>
</dbReference>
<name>A0AA97P710_PYRO3</name>
<feature type="compositionally biased region" description="Low complexity" evidence="1">
    <location>
        <begin position="261"/>
        <end position="273"/>
    </location>
</feature>
<feature type="compositionally biased region" description="Polar residues" evidence="1">
    <location>
        <begin position="316"/>
        <end position="331"/>
    </location>
</feature>
<dbReference type="GO" id="GO:0033309">
    <property type="term" value="C:SBF transcription complex"/>
    <property type="evidence" value="ECO:0007669"/>
    <property type="project" value="TreeGrafter"/>
</dbReference>
<sequence length="614" mass="68085">MLPMKSLLNPLSVVPHAGRPRHTIMPPTPSSTYTDELPSPVSPDYGLLSMPTPPRSSTGAAPLLKMEHRGRGFSVNYAPFEDLDEPSLREVRRFQVRPFGSIRETSRHIPYNSGKKDFFAKTGRESFEVFQYTYTIPDTNEEYTVMWDYGCGLVRMTHFFKCRGYTKTVPGKVLNQNHGLKDITYSITGGSISAQGYWMPFACARAVCATFCHPIAGALIPIFGPQFPAECIPPESPNFGRMVIDRELVAHATREAESMYGRSMQAQAQQQGPLRRRGPGPPMRYSTSPTSSTLHERRVHLARGAARRLRDGIMYSSPSTKTESYPNSPEQISVPDYRPRRFPSPPRLPPVVLAATPSLSGHSGWRAEYIAANARQEQTRDPSHMHEHGCRHRYTASRDSGHRRDINSSLVSSLSRILPPPLVTPRYQHELYRDHQYHTAPPTPSPPDEGMLNRLPPIVGPFVPFRHAVATSTFSDTVRDDRSGYSGGESDAGSGVSTRTCGVDSLSPRLTTKASGPDGHSQDRSKTEQKQERWHLHHLPQRQSRSATPGSAADARALRNDAIQALITLASREDMAVRGKNLWDAPSQPSSAATVPPRAPTGVQTRSRKRALST</sequence>
<dbReference type="InterPro" id="IPR051642">
    <property type="entry name" value="SWI6-like"/>
</dbReference>
<feature type="region of interest" description="Disordered" evidence="1">
    <location>
        <begin position="1"/>
        <end position="36"/>
    </location>
</feature>
<protein>
    <recommendedName>
        <fullName evidence="2">HTH APSES-type domain-containing protein</fullName>
    </recommendedName>
</protein>
<feature type="region of interest" description="Disordered" evidence="1">
    <location>
        <begin position="259"/>
        <end position="295"/>
    </location>
</feature>
<dbReference type="PANTHER" id="PTHR43828">
    <property type="entry name" value="ASPARAGINASE"/>
    <property type="match status" value="1"/>
</dbReference>
<feature type="region of interest" description="Disordered" evidence="1">
    <location>
        <begin position="580"/>
        <end position="614"/>
    </location>
</feature>
<feature type="domain" description="HTH APSES-type" evidence="2">
    <location>
        <begin position="116"/>
        <end position="234"/>
    </location>
</feature>
<evidence type="ECO:0000256" key="1">
    <source>
        <dbReference type="SAM" id="MobiDB-lite"/>
    </source>
</evidence>
<feature type="compositionally biased region" description="Basic and acidic residues" evidence="1">
    <location>
        <begin position="520"/>
        <end position="534"/>
    </location>
</feature>
<dbReference type="PROSITE" id="PS51299">
    <property type="entry name" value="HTH_APSES"/>
    <property type="match status" value="1"/>
</dbReference>
<evidence type="ECO:0000313" key="3">
    <source>
        <dbReference type="EMBL" id="ELQ42837.1"/>
    </source>
</evidence>
<proteinExistence type="predicted"/>
<dbReference type="InterPro" id="IPR036887">
    <property type="entry name" value="HTH_APSES_sf"/>
</dbReference>
<dbReference type="SUPFAM" id="SSF54616">
    <property type="entry name" value="DNA-binding domain of Mlu1-box binding protein MBP1"/>
    <property type="match status" value="1"/>
</dbReference>
<evidence type="ECO:0000259" key="2">
    <source>
        <dbReference type="PROSITE" id="PS51299"/>
    </source>
</evidence>
<dbReference type="GO" id="GO:0003677">
    <property type="term" value="F:DNA binding"/>
    <property type="evidence" value="ECO:0007669"/>
    <property type="project" value="InterPro"/>
</dbReference>
<organism evidence="3">
    <name type="scientific">Pyricularia oryzae (strain Y34)</name>
    <name type="common">Rice blast fungus</name>
    <name type="synonym">Magnaporthe oryzae</name>
    <dbReference type="NCBI Taxonomy" id="1143189"/>
    <lineage>
        <taxon>Eukaryota</taxon>
        <taxon>Fungi</taxon>
        <taxon>Dikarya</taxon>
        <taxon>Ascomycota</taxon>
        <taxon>Pezizomycotina</taxon>
        <taxon>Sordariomycetes</taxon>
        <taxon>Sordariomycetidae</taxon>
        <taxon>Magnaporthales</taxon>
        <taxon>Pyriculariaceae</taxon>
        <taxon>Pyricularia</taxon>
    </lineage>
</organism>
<dbReference type="GO" id="GO:0030907">
    <property type="term" value="C:MBF transcription complex"/>
    <property type="evidence" value="ECO:0007669"/>
    <property type="project" value="TreeGrafter"/>
</dbReference>
<dbReference type="PANTHER" id="PTHR43828:SF5">
    <property type="entry name" value="TRANSCRIPTIONAL REPRESSOR XBP1"/>
    <property type="match status" value="1"/>
</dbReference>
<feature type="region of interest" description="Disordered" evidence="1">
    <location>
        <begin position="436"/>
        <end position="455"/>
    </location>
</feature>
<dbReference type="Proteomes" id="UP000011086">
    <property type="component" value="Unassembled WGS sequence"/>
</dbReference>
<dbReference type="Gene3D" id="3.10.260.10">
    <property type="entry name" value="Transcription regulator HTH, APSES-type DNA-binding domain"/>
    <property type="match status" value="1"/>
</dbReference>
<feature type="region of interest" description="Disordered" evidence="1">
    <location>
        <begin position="316"/>
        <end position="336"/>
    </location>
</feature>
<reference evidence="3" key="1">
    <citation type="journal article" date="2012" name="PLoS Genet.">
        <title>Comparative analysis of the genomes of two field isolates of the rice blast fungus Magnaporthe oryzae.</title>
        <authorList>
            <person name="Xue M."/>
            <person name="Yang J."/>
            <person name="Li Z."/>
            <person name="Hu S."/>
            <person name="Yao N."/>
            <person name="Dean R.A."/>
            <person name="Zhao W."/>
            <person name="Shen M."/>
            <person name="Zhang H."/>
            <person name="Li C."/>
            <person name="Liu L."/>
            <person name="Cao L."/>
            <person name="Xu X."/>
            <person name="Xing Y."/>
            <person name="Hsiang T."/>
            <person name="Zhang Z."/>
            <person name="Xu J.R."/>
            <person name="Peng Y.L."/>
        </authorList>
    </citation>
    <scope>NUCLEOTIDE SEQUENCE</scope>
    <source>
        <strain evidence="3">Y34</strain>
    </source>
</reference>
<dbReference type="EMBL" id="JH793663">
    <property type="protein sequence ID" value="ELQ42837.1"/>
    <property type="molecule type" value="Genomic_DNA"/>
</dbReference>
<feature type="region of interest" description="Disordered" evidence="1">
    <location>
        <begin position="477"/>
        <end position="554"/>
    </location>
</feature>
<gene>
    <name evidence="3" type="ORF">OOU_Y34scaffold00192g22</name>
</gene>
<dbReference type="GO" id="GO:0000981">
    <property type="term" value="F:DNA-binding transcription factor activity, RNA polymerase II-specific"/>
    <property type="evidence" value="ECO:0007669"/>
    <property type="project" value="UniProtKB-ARBA"/>
</dbReference>
<accession>A0AA97P710</accession>
<dbReference type="AlphaFoldDB" id="A0AA97P710"/>